<reference evidence="2 3" key="1">
    <citation type="journal article" date="2014" name="Genome Announc.">
        <title>Draft Genome Sequence of Kocuria palustris PEL.</title>
        <authorList>
            <person name="Sharma G."/>
            <person name="Khatri I."/>
            <person name="Subramanian S."/>
        </authorList>
    </citation>
    <scope>NUCLEOTIDE SEQUENCE [LARGE SCALE GENOMIC DNA]</scope>
    <source>
        <strain evidence="2 3">PEL</strain>
    </source>
</reference>
<proteinExistence type="predicted"/>
<feature type="transmembrane region" description="Helical" evidence="1">
    <location>
        <begin position="162"/>
        <end position="187"/>
    </location>
</feature>
<dbReference type="Proteomes" id="UP000009877">
    <property type="component" value="Unassembled WGS sequence"/>
</dbReference>
<keyword evidence="1" id="KW-1133">Transmembrane helix</keyword>
<keyword evidence="1" id="KW-0472">Membrane</keyword>
<feature type="transmembrane region" description="Helical" evidence="1">
    <location>
        <begin position="212"/>
        <end position="234"/>
    </location>
</feature>
<keyword evidence="3" id="KW-1185">Reference proteome</keyword>
<feature type="transmembrane region" description="Helical" evidence="1">
    <location>
        <begin position="128"/>
        <end position="150"/>
    </location>
</feature>
<organism evidence="2 3">
    <name type="scientific">Kocuria palustris PEL</name>
    <dbReference type="NCBI Taxonomy" id="1236550"/>
    <lineage>
        <taxon>Bacteria</taxon>
        <taxon>Bacillati</taxon>
        <taxon>Actinomycetota</taxon>
        <taxon>Actinomycetes</taxon>
        <taxon>Micrococcales</taxon>
        <taxon>Micrococcaceae</taxon>
        <taxon>Kocuria</taxon>
    </lineage>
</organism>
<evidence type="ECO:0000256" key="1">
    <source>
        <dbReference type="SAM" id="Phobius"/>
    </source>
</evidence>
<gene>
    <name evidence="2" type="ORF">C884_02243</name>
</gene>
<name>M2XVR3_9MICC</name>
<evidence type="ECO:0000313" key="3">
    <source>
        <dbReference type="Proteomes" id="UP000009877"/>
    </source>
</evidence>
<evidence type="ECO:0000313" key="2">
    <source>
        <dbReference type="EMBL" id="EME36883.1"/>
    </source>
</evidence>
<feature type="transmembrane region" description="Helical" evidence="1">
    <location>
        <begin position="85"/>
        <end position="107"/>
    </location>
</feature>
<dbReference type="RefSeq" id="WP_006214272.1">
    <property type="nucleotide sequence ID" value="NZ_ANHZ02000007.1"/>
</dbReference>
<dbReference type="AlphaFoldDB" id="M2XVR3"/>
<sequence length="238" mass="25484">MGWTEIAAVVAATPMLLGLGLVVGFSPTLYGVSLRVLTRASRPEPPIAALAAGLAVGSTVMLLVFRTVDPNTWIDAARSDIEAVLIRRAVDLVAAVVFLIAGAVVLRRARRPRPAAPPPTSVPHEDRLRMAGVGFVNTFLGFSGFATMYVVGRILTGLSHDILWQAVAYLPFLLTLVGPYLLAAWAWPRVPTAARRVTAVYDWVTSRDLRPVMGWALVLAGVAFSLVALFPLLLPSGH</sequence>
<protein>
    <submittedName>
        <fullName evidence="2">Uncharacterized protein</fullName>
    </submittedName>
</protein>
<feature type="transmembrane region" description="Helical" evidence="1">
    <location>
        <begin position="47"/>
        <end position="65"/>
    </location>
</feature>
<comment type="caution">
    <text evidence="2">The sequence shown here is derived from an EMBL/GenBank/DDBJ whole genome shotgun (WGS) entry which is preliminary data.</text>
</comment>
<keyword evidence="1" id="KW-0812">Transmembrane</keyword>
<accession>M2XVR3</accession>
<feature type="transmembrane region" description="Helical" evidence="1">
    <location>
        <begin position="6"/>
        <end position="26"/>
    </location>
</feature>
<dbReference type="EMBL" id="ANHZ02000007">
    <property type="protein sequence ID" value="EME36883.1"/>
    <property type="molecule type" value="Genomic_DNA"/>
</dbReference>